<protein>
    <submittedName>
        <fullName evidence="1">Uncharacterized protein</fullName>
    </submittedName>
</protein>
<proteinExistence type="predicted"/>
<dbReference type="RefSeq" id="WP_185239001.1">
    <property type="nucleotide sequence ID" value="NZ_JACEGC010000018.1"/>
</dbReference>
<sequence length="73" mass="8400">MAAQIYRKIGLKAAPLPEKAFEWLNLATTADLADYNRLINAKVTHPDAQKALDNWNTDNQQLEGMRRQLQNKY</sequence>
<evidence type="ECO:0000313" key="2">
    <source>
        <dbReference type="Proteomes" id="UP000525432"/>
    </source>
</evidence>
<dbReference type="EMBL" id="JACEGC010000018">
    <property type="protein sequence ID" value="MBC1194858.1"/>
    <property type="molecule type" value="Genomic_DNA"/>
</dbReference>
<accession>A0A841UXR5</accession>
<dbReference type="Proteomes" id="UP000525432">
    <property type="component" value="Unassembled WGS sequence"/>
</dbReference>
<name>A0A841UXR5_MICAE</name>
<gene>
    <name evidence="1" type="ORF">H0901_06050</name>
</gene>
<comment type="caution">
    <text evidence="1">The sequence shown here is derived from an EMBL/GenBank/DDBJ whole genome shotgun (WGS) entry which is preliminary data.</text>
</comment>
<reference evidence="1 2" key="1">
    <citation type="submission" date="2020-07" db="EMBL/GenBank/DDBJ databases">
        <title>Genomes of two Microcystis aeruginosa (Cyanobacteria) strains from Florida (USA) with disparate toxicogenic potential.</title>
        <authorList>
            <person name="Lefler F.W."/>
            <person name="Barbosa M."/>
            <person name="Berthold D.E."/>
            <person name="Laughinghouse H.D. IV."/>
        </authorList>
    </citation>
    <scope>NUCLEOTIDE SEQUENCE [LARGE SCALE GENOMIC DNA]</scope>
    <source>
        <strain evidence="1 2">BLCCF158</strain>
    </source>
</reference>
<evidence type="ECO:0000313" key="1">
    <source>
        <dbReference type="EMBL" id="MBC1194858.1"/>
    </source>
</evidence>
<dbReference type="AlphaFoldDB" id="A0A841UXR5"/>
<organism evidence="1 2">
    <name type="scientific">Microcystis aeruginosa BLCC-F158</name>
    <dbReference type="NCBI Taxonomy" id="2755316"/>
    <lineage>
        <taxon>Bacteria</taxon>
        <taxon>Bacillati</taxon>
        <taxon>Cyanobacteriota</taxon>
        <taxon>Cyanophyceae</taxon>
        <taxon>Oscillatoriophycideae</taxon>
        <taxon>Chroococcales</taxon>
        <taxon>Microcystaceae</taxon>
        <taxon>Microcystis</taxon>
    </lineage>
</organism>